<name>A0A4S2MNK2_9PEZI</name>
<dbReference type="PANTHER" id="PTHR44144">
    <property type="entry name" value="DNAJ HOMOLOG SUBFAMILY C MEMBER 9"/>
    <property type="match status" value="1"/>
</dbReference>
<dbReference type="Pfam" id="PF23302">
    <property type="entry name" value="HTH_DNAJC9"/>
    <property type="match status" value="1"/>
</dbReference>
<organism evidence="4 5">
    <name type="scientific">Ascodesmis nigricans</name>
    <dbReference type="NCBI Taxonomy" id="341454"/>
    <lineage>
        <taxon>Eukaryota</taxon>
        <taxon>Fungi</taxon>
        <taxon>Dikarya</taxon>
        <taxon>Ascomycota</taxon>
        <taxon>Pezizomycotina</taxon>
        <taxon>Pezizomycetes</taxon>
        <taxon>Pezizales</taxon>
        <taxon>Ascodesmidaceae</taxon>
        <taxon>Ascodesmis</taxon>
    </lineage>
</organism>
<proteinExistence type="predicted"/>
<dbReference type="InterPro" id="IPR001623">
    <property type="entry name" value="DnaJ_domain"/>
</dbReference>
<gene>
    <name evidence="4" type="ORF">EX30DRAFT_373564</name>
</gene>
<feature type="domain" description="J" evidence="3">
    <location>
        <begin position="14"/>
        <end position="81"/>
    </location>
</feature>
<evidence type="ECO:0000313" key="5">
    <source>
        <dbReference type="Proteomes" id="UP000298138"/>
    </source>
</evidence>
<dbReference type="GO" id="GO:0031072">
    <property type="term" value="F:heat shock protein binding"/>
    <property type="evidence" value="ECO:0007669"/>
    <property type="project" value="TreeGrafter"/>
</dbReference>
<feature type="region of interest" description="Disordered" evidence="2">
    <location>
        <begin position="270"/>
        <end position="303"/>
    </location>
</feature>
<dbReference type="CDD" id="cd06257">
    <property type="entry name" value="DnaJ"/>
    <property type="match status" value="1"/>
</dbReference>
<feature type="region of interest" description="Disordered" evidence="2">
    <location>
        <begin position="223"/>
        <end position="244"/>
    </location>
</feature>
<accession>A0A4S2MNK2</accession>
<dbReference type="InterPro" id="IPR036869">
    <property type="entry name" value="J_dom_sf"/>
</dbReference>
<dbReference type="OrthoDB" id="110024at2759"/>
<evidence type="ECO:0000313" key="4">
    <source>
        <dbReference type="EMBL" id="TGZ78700.1"/>
    </source>
</evidence>
<dbReference type="EMBL" id="ML220138">
    <property type="protein sequence ID" value="TGZ78700.1"/>
    <property type="molecule type" value="Genomic_DNA"/>
</dbReference>
<reference evidence="4 5" key="1">
    <citation type="submission" date="2019-04" db="EMBL/GenBank/DDBJ databases">
        <title>Comparative genomics and transcriptomics to analyze fruiting body development in filamentous ascomycetes.</title>
        <authorList>
            <consortium name="DOE Joint Genome Institute"/>
            <person name="Lutkenhaus R."/>
            <person name="Traeger S."/>
            <person name="Breuer J."/>
            <person name="Kuo A."/>
            <person name="Lipzen A."/>
            <person name="Pangilinan J."/>
            <person name="Dilworth D."/>
            <person name="Sandor L."/>
            <person name="Poggeler S."/>
            <person name="Barry K."/>
            <person name="Grigoriev I.V."/>
            <person name="Nowrousian M."/>
        </authorList>
    </citation>
    <scope>NUCLEOTIDE SEQUENCE [LARGE SCALE GENOMIC DNA]</scope>
    <source>
        <strain evidence="4 5">CBS 389.68</strain>
    </source>
</reference>
<sequence>MSSATDTTDTTPLDPYTVLSLPRTATPSEIRSAYLKLALTTHPDKASTANREVANTTFQRVAFAYSILSDETRRKRYDATGSLKESVLDKGEDGEAWDWAEYFREKFEEVGKEEVERFRKEFQGSEEEREAVLRAYTDSEGSLDVVFEEVMCSNPIDDEERFCGIIDAAIKAGEVEAYKKYTKETKVSKDRRRKEAEKEAKEAEEYAKELGVHEAIFGAGEKGKERAKGVKKGKAKKEPDMGGLEALIKKRNANRLDALVDSLEAKYGSKASKRVMEEEPDEEAFQATRAKMAAKTGKRSKRS</sequence>
<dbReference type="GO" id="GO:0005634">
    <property type="term" value="C:nucleus"/>
    <property type="evidence" value="ECO:0007669"/>
    <property type="project" value="TreeGrafter"/>
</dbReference>
<keyword evidence="5" id="KW-1185">Reference proteome</keyword>
<dbReference type="Gene3D" id="1.10.287.110">
    <property type="entry name" value="DnaJ domain"/>
    <property type="match status" value="1"/>
</dbReference>
<evidence type="ECO:0000256" key="1">
    <source>
        <dbReference type="SAM" id="Coils"/>
    </source>
</evidence>
<dbReference type="PRINTS" id="PR00625">
    <property type="entry name" value="JDOMAIN"/>
</dbReference>
<dbReference type="AlphaFoldDB" id="A0A4S2MNK2"/>
<dbReference type="GO" id="GO:0005737">
    <property type="term" value="C:cytoplasm"/>
    <property type="evidence" value="ECO:0007669"/>
    <property type="project" value="TreeGrafter"/>
</dbReference>
<dbReference type="SUPFAM" id="SSF46565">
    <property type="entry name" value="Chaperone J-domain"/>
    <property type="match status" value="1"/>
</dbReference>
<dbReference type="PROSITE" id="PS50076">
    <property type="entry name" value="DNAJ_2"/>
    <property type="match status" value="1"/>
</dbReference>
<dbReference type="Proteomes" id="UP000298138">
    <property type="component" value="Unassembled WGS sequence"/>
</dbReference>
<evidence type="ECO:0000259" key="3">
    <source>
        <dbReference type="PROSITE" id="PS50076"/>
    </source>
</evidence>
<dbReference type="Pfam" id="PF00226">
    <property type="entry name" value="DnaJ"/>
    <property type="match status" value="1"/>
</dbReference>
<dbReference type="InterPro" id="IPR056453">
    <property type="entry name" value="HTH_DNAJC9"/>
</dbReference>
<dbReference type="InterPro" id="IPR018253">
    <property type="entry name" value="DnaJ_domain_CS"/>
</dbReference>
<evidence type="ECO:0000256" key="2">
    <source>
        <dbReference type="SAM" id="MobiDB-lite"/>
    </source>
</evidence>
<feature type="coiled-coil region" evidence="1">
    <location>
        <begin position="186"/>
        <end position="213"/>
    </location>
</feature>
<dbReference type="InParanoid" id="A0A4S2MNK2"/>
<dbReference type="PANTHER" id="PTHR44144:SF1">
    <property type="entry name" value="DNAJ HOMOLOG SUBFAMILY C MEMBER 9"/>
    <property type="match status" value="1"/>
</dbReference>
<keyword evidence="1" id="KW-0175">Coiled coil</keyword>
<dbReference type="PROSITE" id="PS00636">
    <property type="entry name" value="DNAJ_1"/>
    <property type="match status" value="1"/>
</dbReference>
<dbReference type="SMART" id="SM00271">
    <property type="entry name" value="DnaJ"/>
    <property type="match status" value="1"/>
</dbReference>
<protein>
    <submittedName>
        <fullName evidence="4">DnaJ-domain-containing protein</fullName>
    </submittedName>
</protein>
<dbReference type="InterPro" id="IPR052594">
    <property type="entry name" value="J_domain-containing_protein"/>
</dbReference>